<name>A0AAD4DC38_9FUNG</name>
<dbReference type="AlphaFoldDB" id="A0AAD4DC38"/>
<evidence type="ECO:0000313" key="2">
    <source>
        <dbReference type="Proteomes" id="UP001194580"/>
    </source>
</evidence>
<dbReference type="Proteomes" id="UP001194580">
    <property type="component" value="Unassembled WGS sequence"/>
</dbReference>
<gene>
    <name evidence="1" type="ORF">BGZ95_010253</name>
</gene>
<dbReference type="EMBL" id="JAAAIL010000672">
    <property type="protein sequence ID" value="KAG0273953.1"/>
    <property type="molecule type" value="Genomic_DNA"/>
</dbReference>
<comment type="caution">
    <text evidence="1">The sequence shown here is derived from an EMBL/GenBank/DDBJ whole genome shotgun (WGS) entry which is preliminary data.</text>
</comment>
<accession>A0AAD4DC38</accession>
<reference evidence="1" key="1">
    <citation type="journal article" date="2020" name="Fungal Divers.">
        <title>Resolving the Mortierellaceae phylogeny through synthesis of multi-gene phylogenetics and phylogenomics.</title>
        <authorList>
            <person name="Vandepol N."/>
            <person name="Liber J."/>
            <person name="Desiro A."/>
            <person name="Na H."/>
            <person name="Kennedy M."/>
            <person name="Barry K."/>
            <person name="Grigoriev I.V."/>
            <person name="Miller A.N."/>
            <person name="O'Donnell K."/>
            <person name="Stajich J.E."/>
            <person name="Bonito G."/>
        </authorList>
    </citation>
    <scope>NUCLEOTIDE SEQUENCE</scope>
    <source>
        <strain evidence="1">NRRL 28262</strain>
    </source>
</reference>
<keyword evidence="2" id="KW-1185">Reference proteome</keyword>
<dbReference type="SUPFAM" id="SSF52047">
    <property type="entry name" value="RNI-like"/>
    <property type="match status" value="1"/>
</dbReference>
<dbReference type="Gene3D" id="3.80.10.10">
    <property type="entry name" value="Ribonuclease Inhibitor"/>
    <property type="match status" value="1"/>
</dbReference>
<dbReference type="InterPro" id="IPR032675">
    <property type="entry name" value="LRR_dom_sf"/>
</dbReference>
<evidence type="ECO:0000313" key="1">
    <source>
        <dbReference type="EMBL" id="KAG0273953.1"/>
    </source>
</evidence>
<proteinExistence type="predicted"/>
<protein>
    <submittedName>
        <fullName evidence="1">Uncharacterized protein</fullName>
    </submittedName>
</protein>
<organism evidence="1 2">
    <name type="scientific">Linnemannia exigua</name>
    <dbReference type="NCBI Taxonomy" id="604196"/>
    <lineage>
        <taxon>Eukaryota</taxon>
        <taxon>Fungi</taxon>
        <taxon>Fungi incertae sedis</taxon>
        <taxon>Mucoromycota</taxon>
        <taxon>Mortierellomycotina</taxon>
        <taxon>Mortierellomycetes</taxon>
        <taxon>Mortierellales</taxon>
        <taxon>Mortierellaceae</taxon>
        <taxon>Linnemannia</taxon>
    </lineage>
</organism>
<sequence length="380" mass="42725">MLCIAQLKLLQSLAISANPDYSESCNLKMLLGIVSECQYLVSLKVNWLVDNTIILPTKIKATSAQVDAIAATPEPFYEPVPRSPAASTSRFARPASLLARLARTLGISSYSNRSTPSTSREDRLTVEQSRREPWRDVVVLPLPHSQDNDLDANNDSLYTEAEDVLLRYATIAMDPFPHLRRIHLGGISTPDTTTKDYSPTGLEILFRKTPRLEDLFLECSKILPNHLANCLDAITDTCHLLQSLELQNLRPISQNDTKLRRFFQQHRPDLRIFRLQSCLGLEFAINLIPPATIAGLERVSFEHTVYSHPILHKFMTHAQRLQYFTWKTEDHSIATPPYTPLPENQRISAFLEPWASDGLVGGLHYGYSEVDDGYDRGGGG</sequence>